<dbReference type="GO" id="GO:0008483">
    <property type="term" value="F:transaminase activity"/>
    <property type="evidence" value="ECO:0007669"/>
    <property type="project" value="UniProtKB-KW"/>
</dbReference>
<organism evidence="4 5">
    <name type="scientific">Nonomuraea terrae</name>
    <dbReference type="NCBI Taxonomy" id="2530383"/>
    <lineage>
        <taxon>Bacteria</taxon>
        <taxon>Bacillati</taxon>
        <taxon>Actinomycetota</taxon>
        <taxon>Actinomycetes</taxon>
        <taxon>Streptosporangiales</taxon>
        <taxon>Streptosporangiaceae</taxon>
        <taxon>Nonomuraea</taxon>
    </lineage>
</organism>
<dbReference type="PANTHER" id="PTHR43713:SF3">
    <property type="entry name" value="GLUTAMATE-1-SEMIALDEHYDE 2,1-AMINOMUTASE 1, CHLOROPLASTIC-RELATED"/>
    <property type="match status" value="1"/>
</dbReference>
<dbReference type="AlphaFoldDB" id="A0A4R4Z1T2"/>
<gene>
    <name evidence="4" type="ORF">E1286_12755</name>
</gene>
<evidence type="ECO:0000256" key="1">
    <source>
        <dbReference type="ARBA" id="ARBA00001933"/>
    </source>
</evidence>
<dbReference type="Pfam" id="PF00202">
    <property type="entry name" value="Aminotran_3"/>
    <property type="match status" value="1"/>
</dbReference>
<evidence type="ECO:0000256" key="2">
    <source>
        <dbReference type="ARBA" id="ARBA00022898"/>
    </source>
</evidence>
<dbReference type="SUPFAM" id="SSF53383">
    <property type="entry name" value="PLP-dependent transferases"/>
    <property type="match status" value="1"/>
</dbReference>
<keyword evidence="4" id="KW-0032">Aminotransferase</keyword>
<dbReference type="GO" id="GO:0030170">
    <property type="term" value="F:pyridoxal phosphate binding"/>
    <property type="evidence" value="ECO:0007669"/>
    <property type="project" value="InterPro"/>
</dbReference>
<dbReference type="InterPro" id="IPR049704">
    <property type="entry name" value="Aminotrans_3_PPA_site"/>
</dbReference>
<proteinExistence type="predicted"/>
<name>A0A4R4Z1T2_9ACTN</name>
<dbReference type="Pfam" id="PF03109">
    <property type="entry name" value="ABC1"/>
    <property type="match status" value="1"/>
</dbReference>
<accession>A0A4R4Z1T2</accession>
<sequence length="884" mass="98158">MSASPRRFARNLPANFPAKPVVHALAHLVGYTAARIRSPREDLRTEEAERLLDCLVQAGPVYMKMGQLLATRSDLVPPEWVQTLRTLQDDAPHMDAPQSRAAIERELGAPMNSVFREFDPVPVASGSVAQVHSARLLDGQKVAVKLVKDGVPRQIDQNLRAMGAAVRLAQRASSAVADADAVRRFGEIATLFRSQANMLHEASRQKAVYRNFEGHPYVRVPRVIPEFVTPRMLTMEFMEGIRGNAAHEVQMPQAQLARRLQDTIYTMLYMHGLSHGDPHPGNILFSESGELLLLDYGITVELTEDEKWGLSSFYYACTRKEWDVAVERFTAHFVTGTRTLRRKWDAYRAELAAVLEHHFDVVSNRWSTIGYFRDVSDLLKRYGARYTSSFTKVELVFLSCEGFATQLDPEINIWDNARRFTDRYSPYMSKEVRERFDAHFGTQIPSSLKMRDRANNSLVAPTHINRYFFPSTYPVFVKDAAGGRIRDLDGNEYVDLSGGYGPHILGYSHPVVNEAIISGVTAGNVNGIGHEPEVELAELLVDAFPAAEKAILCNSGTESVLLAVRLCRAYRRRDVVVKFEGHYHGFSDQGMVSSWFRFTGDKHAPEPIAGTLGSDSGVVRNTLVFQYGDIGGLDRLREHADRLACVIVEPMPSSTAAIDEEFLSALRRTTADLGIPLVFDEVVTGFRVAYGGAQTIAGIEPDLTCLGKIIGGGLPCGAVVGRAELTDMARSSEDPFLDYEKKAFAGGTLSGNSLTCRAGNAVLTHLRDHPTLYEDLEARTRWLRAEFEESTRKRGIACRINARGSIFSLNFSHRSAGVYRERMAGSNFKATIALAYYMRKHGVYLPELHSFLLSAAHTDDDLAVVGKAFDLSLTDMAGDGFFVT</sequence>
<reference evidence="4 5" key="1">
    <citation type="submission" date="2019-03" db="EMBL/GenBank/DDBJ databases">
        <title>Draft genome sequences of novel Actinobacteria.</title>
        <authorList>
            <person name="Sahin N."/>
            <person name="Ay H."/>
            <person name="Saygin H."/>
        </authorList>
    </citation>
    <scope>NUCLEOTIDE SEQUENCE [LARGE SCALE GENOMIC DNA]</scope>
    <source>
        <strain evidence="4 5">CH32</strain>
    </source>
</reference>
<comment type="caution">
    <text evidence="4">The sequence shown here is derived from an EMBL/GenBank/DDBJ whole genome shotgun (WGS) entry which is preliminary data.</text>
</comment>
<dbReference type="InterPro" id="IPR015424">
    <property type="entry name" value="PyrdxlP-dep_Trfase"/>
</dbReference>
<dbReference type="Gene3D" id="3.40.640.10">
    <property type="entry name" value="Type I PLP-dependent aspartate aminotransferase-like (Major domain)"/>
    <property type="match status" value="1"/>
</dbReference>
<dbReference type="InterPro" id="IPR015422">
    <property type="entry name" value="PyrdxlP-dep_Trfase_small"/>
</dbReference>
<dbReference type="OrthoDB" id="9795390at2"/>
<dbReference type="InterPro" id="IPR004147">
    <property type="entry name" value="ABC1_dom"/>
</dbReference>
<dbReference type="InterPro" id="IPR011009">
    <property type="entry name" value="Kinase-like_dom_sf"/>
</dbReference>
<dbReference type="PROSITE" id="PS00600">
    <property type="entry name" value="AA_TRANSFER_CLASS_3"/>
    <property type="match status" value="1"/>
</dbReference>
<dbReference type="InterPro" id="IPR005814">
    <property type="entry name" value="Aminotrans_3"/>
</dbReference>
<dbReference type="CDD" id="cd05121">
    <property type="entry name" value="ABC1_ADCK3-like"/>
    <property type="match status" value="1"/>
</dbReference>
<keyword evidence="5" id="KW-1185">Reference proteome</keyword>
<dbReference type="PANTHER" id="PTHR43713">
    <property type="entry name" value="GLUTAMATE-1-SEMIALDEHYDE 2,1-AMINOMUTASE"/>
    <property type="match status" value="1"/>
</dbReference>
<keyword evidence="4" id="KW-0808">Transferase</keyword>
<keyword evidence="2" id="KW-0663">Pyridoxal phosphate</keyword>
<dbReference type="Proteomes" id="UP000295302">
    <property type="component" value="Unassembled WGS sequence"/>
</dbReference>
<dbReference type="CDD" id="cd00610">
    <property type="entry name" value="OAT_like"/>
    <property type="match status" value="1"/>
</dbReference>
<dbReference type="Gene3D" id="1.10.510.10">
    <property type="entry name" value="Transferase(Phosphotransferase) domain 1"/>
    <property type="match status" value="1"/>
</dbReference>
<dbReference type="InterPro" id="IPR015421">
    <property type="entry name" value="PyrdxlP-dep_Trfase_major"/>
</dbReference>
<evidence type="ECO:0000313" key="5">
    <source>
        <dbReference type="Proteomes" id="UP000295302"/>
    </source>
</evidence>
<dbReference type="SUPFAM" id="SSF56112">
    <property type="entry name" value="Protein kinase-like (PK-like)"/>
    <property type="match status" value="1"/>
</dbReference>
<dbReference type="EMBL" id="SMKQ01000028">
    <property type="protein sequence ID" value="TDD50002.1"/>
    <property type="molecule type" value="Genomic_DNA"/>
</dbReference>
<dbReference type="Gene3D" id="3.90.1150.10">
    <property type="entry name" value="Aspartate Aminotransferase, domain 1"/>
    <property type="match status" value="1"/>
</dbReference>
<feature type="domain" description="ABC1 atypical kinase-like" evidence="3">
    <location>
        <begin position="87"/>
        <end position="325"/>
    </location>
</feature>
<evidence type="ECO:0000313" key="4">
    <source>
        <dbReference type="EMBL" id="TDD50002.1"/>
    </source>
</evidence>
<comment type="cofactor">
    <cofactor evidence="1">
        <name>pyridoxal 5'-phosphate</name>
        <dbReference type="ChEBI" id="CHEBI:597326"/>
    </cofactor>
</comment>
<dbReference type="RefSeq" id="WP_132611998.1">
    <property type="nucleotide sequence ID" value="NZ_SMKQ01000028.1"/>
</dbReference>
<protein>
    <submittedName>
        <fullName evidence="4">Aminotransferase class III-fold pyridoxal phosphate-dependent enzyme</fullName>
    </submittedName>
</protein>
<evidence type="ECO:0000259" key="3">
    <source>
        <dbReference type="Pfam" id="PF03109"/>
    </source>
</evidence>